<sequence length="644" mass="72462">MSDPVAPSWASVVIHGMPQHGSEQRSTPSGDSGTTPSAHAFTTEKQPGSQPLGSNMAQKFHSCRRTQIKSTPQNSSPPLPPHNVNPFVYEFQPHPFVVGPMPSDVSLMQGANFMQFYPHPQSQFQQAPIPPSNAIPLPPPPGFESQLMQLWTRPARRRSRHFVEIPRKVRADGSSPATAIQTDTDPEEYLHNVGRSESVRELQFLGPPMEPLPEELPQFPLSQDPTGKQQHILPGAPHGQHKEQQFAVVRTMVPIYYRVAVPVPMTMQQVHQHHHHQQQQQQHLHQLSQQQQQFSAQFANNEQQLLHQLEQQKLQQQHLQQPVPPPLHNTQQYLYEEEEQAQRQGFETATLNIEPSSPMVDQQESVMNSHSQQQMYLEQPVPPHPRTNTMPSQQQQEDYLEFPPNNRMVINRVSMDSRFARVSPRAGAPSGRVFSSARTENSNLPALFDGLPPQLRNEDGTSHEAVEWVPLANTRQVWDPLGTSNRRGWDPTHPLPPPPPGFEHVEHDIDRYESGGRPDYVATEGKRSLSTRARKLMGENVKVGPHTDYPTPAPISGPEMMLREQQHFIASCDTHLTCHLAQLSVTNGTTGDGYFVIPIGRPEVPKLGAAVVQQPHKSIFDPGVTYWDLLGRNKVNEDEIESKS</sequence>
<dbReference type="AlphaFoldDB" id="A0A6J2TTA7"/>
<keyword evidence="2" id="KW-1185">Reference proteome</keyword>
<feature type="compositionally biased region" description="Polar residues" evidence="1">
    <location>
        <begin position="43"/>
        <end position="57"/>
    </location>
</feature>
<feature type="compositionally biased region" description="Low complexity" evidence="1">
    <location>
        <begin position="278"/>
        <end position="294"/>
    </location>
</feature>
<protein>
    <submittedName>
        <fullName evidence="3">Mediator of RNA polymerase II transcription subunit 12-like</fullName>
    </submittedName>
</protein>
<feature type="compositionally biased region" description="Low complexity" evidence="1">
    <location>
        <begin position="26"/>
        <end position="37"/>
    </location>
</feature>
<reference evidence="3" key="1">
    <citation type="submission" date="2025-08" db="UniProtKB">
        <authorList>
            <consortium name="RefSeq"/>
        </authorList>
    </citation>
    <scope>IDENTIFICATION</scope>
    <source>
        <strain evidence="3">11010-0011.00</strain>
        <tissue evidence="3">Whole body</tissue>
    </source>
</reference>
<organism evidence="2 3">
    <name type="scientific">Drosophila lebanonensis</name>
    <name type="common">Fruit fly</name>
    <name type="synonym">Scaptodrosophila lebanonensis</name>
    <dbReference type="NCBI Taxonomy" id="7225"/>
    <lineage>
        <taxon>Eukaryota</taxon>
        <taxon>Metazoa</taxon>
        <taxon>Ecdysozoa</taxon>
        <taxon>Arthropoda</taxon>
        <taxon>Hexapoda</taxon>
        <taxon>Insecta</taxon>
        <taxon>Pterygota</taxon>
        <taxon>Neoptera</taxon>
        <taxon>Endopterygota</taxon>
        <taxon>Diptera</taxon>
        <taxon>Brachycera</taxon>
        <taxon>Muscomorpha</taxon>
        <taxon>Ephydroidea</taxon>
        <taxon>Drosophilidae</taxon>
        <taxon>Scaptodrosophila</taxon>
    </lineage>
</organism>
<evidence type="ECO:0000313" key="2">
    <source>
        <dbReference type="Proteomes" id="UP000504634"/>
    </source>
</evidence>
<gene>
    <name evidence="3" type="primary">LOC115627701</name>
</gene>
<evidence type="ECO:0000256" key="1">
    <source>
        <dbReference type="SAM" id="MobiDB-lite"/>
    </source>
</evidence>
<feature type="region of interest" description="Disordered" evidence="1">
    <location>
        <begin position="268"/>
        <end position="294"/>
    </location>
</feature>
<dbReference type="RefSeq" id="XP_030379304.1">
    <property type="nucleotide sequence ID" value="XM_030523444.1"/>
</dbReference>
<evidence type="ECO:0000313" key="3">
    <source>
        <dbReference type="RefSeq" id="XP_030379304.1"/>
    </source>
</evidence>
<dbReference type="OrthoDB" id="7883828at2759"/>
<accession>A0A6J2TTA7</accession>
<dbReference type="Proteomes" id="UP000504634">
    <property type="component" value="Unplaced"/>
</dbReference>
<dbReference type="GeneID" id="115627701"/>
<proteinExistence type="predicted"/>
<feature type="region of interest" description="Disordered" evidence="1">
    <location>
        <begin position="1"/>
        <end position="86"/>
    </location>
</feature>
<name>A0A6J2TTA7_DROLE</name>